<name>A0A2Z6ZYJ1_9LAMI</name>
<dbReference type="OrthoDB" id="905813at2759"/>
<accession>A0A2Z6ZYJ1</accession>
<dbReference type="InterPro" id="IPR023780">
    <property type="entry name" value="Chromo_domain"/>
</dbReference>
<dbReference type="PROSITE" id="PS50013">
    <property type="entry name" value="CHROMO_2"/>
    <property type="match status" value="1"/>
</dbReference>
<dbReference type="InterPro" id="IPR016197">
    <property type="entry name" value="Chromo-like_dom_sf"/>
</dbReference>
<dbReference type="Pfam" id="PF24626">
    <property type="entry name" value="SH3_Tf2-1"/>
    <property type="match status" value="1"/>
</dbReference>
<proteinExistence type="predicted"/>
<dbReference type="PANTHER" id="PTHR46148:SF52">
    <property type="entry name" value="OS04G0603800 PROTEIN"/>
    <property type="match status" value="1"/>
</dbReference>
<dbReference type="SUPFAM" id="SSF54160">
    <property type="entry name" value="Chromo domain-like"/>
    <property type="match status" value="1"/>
</dbReference>
<dbReference type="InterPro" id="IPR056924">
    <property type="entry name" value="SH3_Tf2-1"/>
</dbReference>
<dbReference type="Gene3D" id="2.40.50.40">
    <property type="match status" value="1"/>
</dbReference>
<dbReference type="InterPro" id="IPR000953">
    <property type="entry name" value="Chromo/chromo_shadow_dom"/>
</dbReference>
<dbReference type="EMBL" id="KV024501">
    <property type="protein sequence ID" value="KZV13883.1"/>
    <property type="molecule type" value="Genomic_DNA"/>
</dbReference>
<organism evidence="3 4">
    <name type="scientific">Dorcoceras hygrometricum</name>
    <dbReference type="NCBI Taxonomy" id="472368"/>
    <lineage>
        <taxon>Eukaryota</taxon>
        <taxon>Viridiplantae</taxon>
        <taxon>Streptophyta</taxon>
        <taxon>Embryophyta</taxon>
        <taxon>Tracheophyta</taxon>
        <taxon>Spermatophyta</taxon>
        <taxon>Magnoliopsida</taxon>
        <taxon>eudicotyledons</taxon>
        <taxon>Gunneridae</taxon>
        <taxon>Pentapetalae</taxon>
        <taxon>asterids</taxon>
        <taxon>lamiids</taxon>
        <taxon>Lamiales</taxon>
        <taxon>Gesneriaceae</taxon>
        <taxon>Didymocarpoideae</taxon>
        <taxon>Trichosporeae</taxon>
        <taxon>Loxocarpinae</taxon>
        <taxon>Dorcoceras</taxon>
    </lineage>
</organism>
<sequence>MSPFEVVYGRKPPGIKRFLPAEANVAAVARELLDRDEVLKQLKYNLERAQQRMIRDANVHRRDVMYELGDTVFLKLRPHRQQSVCSRIFQKLAPKYFGPFVVTQRIGKVAYKLQLPVGSRIHPVFHVSQLKKAVGKHANVQELPAGLEQDLSFNYEPLRVVGHRQKKQAGILVPQVLVQWKGKAPEEATWEDAADFQAQFPNTSLGDKAAFSDRDSDSAIKSDGVNRPNPIVQVYRRRPKAQ</sequence>
<evidence type="ECO:0000259" key="2">
    <source>
        <dbReference type="PROSITE" id="PS50013"/>
    </source>
</evidence>
<evidence type="ECO:0000256" key="1">
    <source>
        <dbReference type="SAM" id="MobiDB-lite"/>
    </source>
</evidence>
<evidence type="ECO:0000313" key="3">
    <source>
        <dbReference type="EMBL" id="KZV13883.1"/>
    </source>
</evidence>
<dbReference type="PANTHER" id="PTHR46148">
    <property type="entry name" value="CHROMO DOMAIN-CONTAINING PROTEIN"/>
    <property type="match status" value="1"/>
</dbReference>
<evidence type="ECO:0000313" key="4">
    <source>
        <dbReference type="Proteomes" id="UP000250235"/>
    </source>
</evidence>
<dbReference type="AlphaFoldDB" id="A0A2Z6ZYJ1"/>
<reference evidence="3 4" key="1">
    <citation type="journal article" date="2015" name="Proc. Natl. Acad. Sci. U.S.A.">
        <title>The resurrection genome of Boea hygrometrica: A blueprint for survival of dehydration.</title>
        <authorList>
            <person name="Xiao L."/>
            <person name="Yang G."/>
            <person name="Zhang L."/>
            <person name="Yang X."/>
            <person name="Zhao S."/>
            <person name="Ji Z."/>
            <person name="Zhou Q."/>
            <person name="Hu M."/>
            <person name="Wang Y."/>
            <person name="Chen M."/>
            <person name="Xu Y."/>
            <person name="Jin H."/>
            <person name="Xiao X."/>
            <person name="Hu G."/>
            <person name="Bao F."/>
            <person name="Hu Y."/>
            <person name="Wan P."/>
            <person name="Li L."/>
            <person name="Deng X."/>
            <person name="Kuang T."/>
            <person name="Xiang C."/>
            <person name="Zhu J.K."/>
            <person name="Oliver M.J."/>
            <person name="He Y."/>
        </authorList>
    </citation>
    <scope>NUCLEOTIDE SEQUENCE [LARGE SCALE GENOMIC DNA]</scope>
    <source>
        <strain evidence="4">cv. XS01</strain>
    </source>
</reference>
<keyword evidence="4" id="KW-1185">Reference proteome</keyword>
<dbReference type="Proteomes" id="UP000250235">
    <property type="component" value="Unassembled WGS sequence"/>
</dbReference>
<feature type="region of interest" description="Disordered" evidence="1">
    <location>
        <begin position="204"/>
        <end position="242"/>
    </location>
</feature>
<feature type="compositionally biased region" description="Basic and acidic residues" evidence="1">
    <location>
        <begin position="210"/>
        <end position="220"/>
    </location>
</feature>
<gene>
    <name evidence="3" type="ORF">F511_44884</name>
</gene>
<protein>
    <recommendedName>
        <fullName evidence="2">Chromo domain-containing protein</fullName>
    </recommendedName>
</protein>
<feature type="domain" description="Chromo" evidence="2">
    <location>
        <begin position="155"/>
        <end position="201"/>
    </location>
</feature>
<dbReference type="Pfam" id="PF00385">
    <property type="entry name" value="Chromo"/>
    <property type="match status" value="1"/>
</dbReference>